<dbReference type="InterPro" id="IPR002347">
    <property type="entry name" value="SDR_fam"/>
</dbReference>
<sequence>MQLQNHRAVIVGGTSGIGLETAKLFLSQGARVTVASRSQEKVNAAVHELGSTAQGYALDFQDESGLKQFFEKIGNIDHLVVTAAGGLSTTAPFDAMQIEVAKAEFDSKFWGQYTTVKAALPYIRKSGSITLTSGSAAARPTKGASTLVAINSAIEGLTRALAIDLAPIRVNAVSPGVVDTPIYSGMDPASRAEVFQKISRSLLLQHVASPKEIAETYLYLATNTYTTGSVLQVEGGSILSSGMG</sequence>
<comment type="caution">
    <text evidence="3">The sequence shown here is derived from an EMBL/GenBank/DDBJ whole genome shotgun (WGS) entry which is preliminary data.</text>
</comment>
<dbReference type="InterPro" id="IPR051122">
    <property type="entry name" value="SDR_DHRS6-like"/>
</dbReference>
<dbReference type="PRINTS" id="PR00081">
    <property type="entry name" value="GDHRDH"/>
</dbReference>
<dbReference type="Pfam" id="PF13561">
    <property type="entry name" value="adh_short_C2"/>
    <property type="match status" value="1"/>
</dbReference>
<keyword evidence="2" id="KW-0560">Oxidoreductase</keyword>
<reference evidence="4" key="1">
    <citation type="journal article" date="2019" name="Int. J. Syst. Evol. Microbiol.">
        <title>The Global Catalogue of Microorganisms (GCM) 10K type strain sequencing project: providing services to taxonomists for standard genome sequencing and annotation.</title>
        <authorList>
            <consortium name="The Broad Institute Genomics Platform"/>
            <consortium name="The Broad Institute Genome Sequencing Center for Infectious Disease"/>
            <person name="Wu L."/>
            <person name="Ma J."/>
        </authorList>
    </citation>
    <scope>NUCLEOTIDE SEQUENCE [LARGE SCALE GENOMIC DNA]</scope>
    <source>
        <strain evidence="4">CGMCC 1.16306</strain>
    </source>
</reference>
<dbReference type="InterPro" id="IPR036291">
    <property type="entry name" value="NAD(P)-bd_dom_sf"/>
</dbReference>
<protein>
    <submittedName>
        <fullName evidence="3">SDR family oxidoreductase</fullName>
    </submittedName>
</protein>
<evidence type="ECO:0000313" key="3">
    <source>
        <dbReference type="EMBL" id="MFC4619569.1"/>
    </source>
</evidence>
<evidence type="ECO:0000256" key="2">
    <source>
        <dbReference type="ARBA" id="ARBA00023002"/>
    </source>
</evidence>
<organism evidence="3 4">
    <name type="scientific">Camelliibacillus cellulosilyticus</name>
    <dbReference type="NCBI Taxonomy" id="2174486"/>
    <lineage>
        <taxon>Bacteria</taxon>
        <taxon>Bacillati</taxon>
        <taxon>Bacillota</taxon>
        <taxon>Bacilli</taxon>
        <taxon>Bacillales</taxon>
        <taxon>Sporolactobacillaceae</taxon>
        <taxon>Camelliibacillus</taxon>
    </lineage>
</organism>
<dbReference type="Proteomes" id="UP001596022">
    <property type="component" value="Unassembled WGS sequence"/>
</dbReference>
<gene>
    <name evidence="3" type="ORF">ACFO4N_12680</name>
</gene>
<dbReference type="RefSeq" id="WP_376846659.1">
    <property type="nucleotide sequence ID" value="NZ_JBHSFW010000009.1"/>
</dbReference>
<dbReference type="SUPFAM" id="SSF51735">
    <property type="entry name" value="NAD(P)-binding Rossmann-fold domains"/>
    <property type="match status" value="1"/>
</dbReference>
<name>A0ABV9GPP9_9BACL</name>
<comment type="similarity">
    <text evidence="1">Belongs to the short-chain dehydrogenases/reductases (SDR) family.</text>
</comment>
<dbReference type="CDD" id="cd11731">
    <property type="entry name" value="Lin1944_like_SDR_c"/>
    <property type="match status" value="1"/>
</dbReference>
<proteinExistence type="inferred from homology"/>
<keyword evidence="4" id="KW-1185">Reference proteome</keyword>
<evidence type="ECO:0000313" key="4">
    <source>
        <dbReference type="Proteomes" id="UP001596022"/>
    </source>
</evidence>
<dbReference type="EMBL" id="JBHSFW010000009">
    <property type="protein sequence ID" value="MFC4619569.1"/>
    <property type="molecule type" value="Genomic_DNA"/>
</dbReference>
<dbReference type="PANTHER" id="PTHR43477">
    <property type="entry name" value="DIHYDROANTICAPSIN 7-DEHYDROGENASE"/>
    <property type="match status" value="1"/>
</dbReference>
<accession>A0ABV9GPP9</accession>
<evidence type="ECO:0000256" key="1">
    <source>
        <dbReference type="ARBA" id="ARBA00006484"/>
    </source>
</evidence>
<dbReference type="Gene3D" id="3.40.50.720">
    <property type="entry name" value="NAD(P)-binding Rossmann-like Domain"/>
    <property type="match status" value="1"/>
</dbReference>
<dbReference type="PANTHER" id="PTHR43477:SF1">
    <property type="entry name" value="DIHYDROANTICAPSIN 7-DEHYDROGENASE"/>
    <property type="match status" value="1"/>
</dbReference>